<gene>
    <name evidence="2" type="ORF">D9K81_14760</name>
</gene>
<keyword evidence="3" id="KW-1185">Reference proteome</keyword>
<evidence type="ECO:0000313" key="3">
    <source>
        <dbReference type="Proteomes" id="UP000280271"/>
    </source>
</evidence>
<evidence type="ECO:0000256" key="1">
    <source>
        <dbReference type="SAM" id="Phobius"/>
    </source>
</evidence>
<comment type="caution">
    <text evidence="2">The sequence shown here is derived from an EMBL/GenBank/DDBJ whole genome shotgun (WGS) entry which is preliminary data.</text>
</comment>
<sequence length="59" mass="6623">MDKIFMNNELFEIEYTMLASGIYATCGIKRPGILQSFGINLAMVAMLASFLALKAKRLY</sequence>
<organism evidence="2 3">
    <name type="scientific">Acinetobacter chengduensis</name>
    <dbReference type="NCBI Taxonomy" id="2420890"/>
    <lineage>
        <taxon>Bacteria</taxon>
        <taxon>Pseudomonadati</taxon>
        <taxon>Pseudomonadota</taxon>
        <taxon>Gammaproteobacteria</taxon>
        <taxon>Moraxellales</taxon>
        <taxon>Moraxellaceae</taxon>
        <taxon>Acinetobacter</taxon>
    </lineage>
</organism>
<accession>A0ABX9TTE8</accession>
<reference evidence="2 3" key="1">
    <citation type="submission" date="2018-09" db="EMBL/GenBank/DDBJ databases">
        <title>The draft genome of Acinetobacter sp. strains.</title>
        <authorList>
            <person name="Qin J."/>
            <person name="Feng Y."/>
            <person name="Zong Z."/>
        </authorList>
    </citation>
    <scope>NUCLEOTIDE SEQUENCE [LARGE SCALE GENOMIC DNA]</scope>
    <source>
        <strain evidence="2 3">WCHAc060005</strain>
    </source>
</reference>
<dbReference type="EMBL" id="RCHC01000019">
    <property type="protein sequence ID" value="RLL19013.1"/>
    <property type="molecule type" value="Genomic_DNA"/>
</dbReference>
<dbReference type="Proteomes" id="UP000280271">
    <property type="component" value="Unassembled WGS sequence"/>
</dbReference>
<keyword evidence="1" id="KW-0472">Membrane</keyword>
<keyword evidence="1" id="KW-1133">Transmembrane helix</keyword>
<name>A0ABX9TTE8_9GAMM</name>
<keyword evidence="1" id="KW-0812">Transmembrane</keyword>
<protein>
    <submittedName>
        <fullName evidence="2">Uncharacterized protein</fullName>
    </submittedName>
</protein>
<evidence type="ECO:0000313" key="2">
    <source>
        <dbReference type="EMBL" id="RLL19013.1"/>
    </source>
</evidence>
<feature type="transmembrane region" description="Helical" evidence="1">
    <location>
        <begin position="33"/>
        <end position="53"/>
    </location>
</feature>
<proteinExistence type="predicted"/>